<dbReference type="Proteomes" id="UP001320420">
    <property type="component" value="Unassembled WGS sequence"/>
</dbReference>
<gene>
    <name evidence="2" type="ORF">SLS62_001182</name>
</gene>
<name>A0AAN9YW91_9PEZI</name>
<feature type="compositionally biased region" description="Basic and acidic residues" evidence="1">
    <location>
        <begin position="100"/>
        <end position="115"/>
    </location>
</feature>
<feature type="compositionally biased region" description="Basic residues" evidence="1">
    <location>
        <begin position="174"/>
        <end position="185"/>
    </location>
</feature>
<feature type="region of interest" description="Disordered" evidence="1">
    <location>
        <begin position="1"/>
        <end position="22"/>
    </location>
</feature>
<evidence type="ECO:0000313" key="2">
    <source>
        <dbReference type="EMBL" id="KAK7756739.1"/>
    </source>
</evidence>
<dbReference type="AlphaFoldDB" id="A0AAN9YW91"/>
<sequence>MAPSQSEATNREGPAPDGDVAVTPGELKLMMSVFRNTTRTGKPWIGGTVNWGTVSQELGLKAGKTARDRMSQVSKKFGLFEAEDPAPAADAAAAPAPKTKKADAAPKTKKADAAPKAKAKKGKGKRPAEDDEADDKPGNNDHGEGDTGDAGESGNAGNDGNDASDDNKEDTKKPRVKKSKRVKSE</sequence>
<keyword evidence="3" id="KW-1185">Reference proteome</keyword>
<dbReference type="EMBL" id="JAKJXP020000005">
    <property type="protein sequence ID" value="KAK7756739.1"/>
    <property type="molecule type" value="Genomic_DNA"/>
</dbReference>
<reference evidence="2 3" key="1">
    <citation type="submission" date="2024-02" db="EMBL/GenBank/DDBJ databases">
        <title>De novo assembly and annotation of 12 fungi associated with fruit tree decline syndrome in Ontario, Canada.</title>
        <authorList>
            <person name="Sulman M."/>
            <person name="Ellouze W."/>
            <person name="Ilyukhin E."/>
        </authorList>
    </citation>
    <scope>NUCLEOTIDE SEQUENCE [LARGE SCALE GENOMIC DNA]</scope>
    <source>
        <strain evidence="2 3">M11/M66-122</strain>
    </source>
</reference>
<feature type="compositionally biased region" description="Basic and acidic residues" evidence="1">
    <location>
        <begin position="135"/>
        <end position="145"/>
    </location>
</feature>
<feature type="compositionally biased region" description="Low complexity" evidence="1">
    <location>
        <begin position="85"/>
        <end position="97"/>
    </location>
</feature>
<organism evidence="2 3">
    <name type="scientific">Diatrype stigma</name>
    <dbReference type="NCBI Taxonomy" id="117547"/>
    <lineage>
        <taxon>Eukaryota</taxon>
        <taxon>Fungi</taxon>
        <taxon>Dikarya</taxon>
        <taxon>Ascomycota</taxon>
        <taxon>Pezizomycotina</taxon>
        <taxon>Sordariomycetes</taxon>
        <taxon>Xylariomycetidae</taxon>
        <taxon>Xylariales</taxon>
        <taxon>Diatrypaceae</taxon>
        <taxon>Diatrype</taxon>
    </lineage>
</organism>
<feature type="compositionally biased region" description="Low complexity" evidence="1">
    <location>
        <begin position="150"/>
        <end position="161"/>
    </location>
</feature>
<feature type="region of interest" description="Disordered" evidence="1">
    <location>
        <begin position="82"/>
        <end position="185"/>
    </location>
</feature>
<protein>
    <submittedName>
        <fullName evidence="2">Uncharacterized protein</fullName>
    </submittedName>
</protein>
<accession>A0AAN9YW91</accession>
<comment type="caution">
    <text evidence="2">The sequence shown here is derived from an EMBL/GenBank/DDBJ whole genome shotgun (WGS) entry which is preliminary data.</text>
</comment>
<proteinExistence type="predicted"/>
<evidence type="ECO:0000313" key="3">
    <source>
        <dbReference type="Proteomes" id="UP001320420"/>
    </source>
</evidence>
<evidence type="ECO:0000256" key="1">
    <source>
        <dbReference type="SAM" id="MobiDB-lite"/>
    </source>
</evidence>